<reference evidence="5 6" key="1">
    <citation type="submission" date="2015-03" db="EMBL/GenBank/DDBJ databases">
        <title>Draft Genome Sequence of Burkholderia andropogonis type strain ICMP2807, isolated from Sorghum bicolor.</title>
        <authorList>
            <person name="Lopes-Santos L."/>
            <person name="Castro D.B."/>
            <person name="Ottoboni L.M."/>
            <person name="Park D."/>
            <person name="Weirc B.S."/>
            <person name="Destefano S.A."/>
        </authorList>
    </citation>
    <scope>NUCLEOTIDE SEQUENCE [LARGE SCALE GENOMIC DNA]</scope>
    <source>
        <strain evidence="5 6">ICMP2807</strain>
    </source>
</reference>
<dbReference type="PANTHER" id="PTHR33154">
    <property type="entry name" value="TRANSCRIPTIONAL REGULATOR, ARSR FAMILY"/>
    <property type="match status" value="1"/>
</dbReference>
<protein>
    <submittedName>
        <fullName evidence="5">ArsR family transcriptional regulator</fullName>
    </submittedName>
</protein>
<keyword evidence="1" id="KW-0805">Transcription regulation</keyword>
<dbReference type="RefSeq" id="WP_024904627.1">
    <property type="nucleotide sequence ID" value="NZ_CADFGU010000009.1"/>
</dbReference>
<gene>
    <name evidence="5" type="ORF">WM40_21680</name>
</gene>
<evidence type="ECO:0000259" key="4">
    <source>
        <dbReference type="PROSITE" id="PS50987"/>
    </source>
</evidence>
<evidence type="ECO:0000256" key="2">
    <source>
        <dbReference type="ARBA" id="ARBA00023125"/>
    </source>
</evidence>
<evidence type="ECO:0000256" key="1">
    <source>
        <dbReference type="ARBA" id="ARBA00023015"/>
    </source>
</evidence>
<evidence type="ECO:0000313" key="6">
    <source>
        <dbReference type="Proteomes" id="UP000033618"/>
    </source>
</evidence>
<dbReference type="PRINTS" id="PR00778">
    <property type="entry name" value="HTHARSR"/>
</dbReference>
<dbReference type="InterPro" id="IPR011991">
    <property type="entry name" value="ArsR-like_HTH"/>
</dbReference>
<keyword evidence="6" id="KW-1185">Reference proteome</keyword>
<dbReference type="PATRIC" id="fig|28092.6.peg.5102"/>
<dbReference type="InterPro" id="IPR051081">
    <property type="entry name" value="HTH_MetalResp_TranReg"/>
</dbReference>
<dbReference type="Pfam" id="PF12840">
    <property type="entry name" value="HTH_20"/>
    <property type="match status" value="1"/>
</dbReference>
<dbReference type="EMBL" id="LAQU01000034">
    <property type="protein sequence ID" value="KKB61692.1"/>
    <property type="molecule type" value="Genomic_DNA"/>
</dbReference>
<dbReference type="GO" id="GO:0003677">
    <property type="term" value="F:DNA binding"/>
    <property type="evidence" value="ECO:0007669"/>
    <property type="project" value="UniProtKB-KW"/>
</dbReference>
<dbReference type="Proteomes" id="UP000033618">
    <property type="component" value="Unassembled WGS sequence"/>
</dbReference>
<dbReference type="AlphaFoldDB" id="A0A0F5JWQ7"/>
<sequence length="100" mass="11279">MRIYTHPALEDVVLERLFDALSDPVRLEIVRELAKVREASCAALEGGRPKSTMSHHFRILREAGLVRTDVMGTTHHNSLRREELDARFPGLMAVILSQSS</sequence>
<name>A0A0F5JWQ7_9BURK</name>
<dbReference type="STRING" id="28092.WM40_21680"/>
<dbReference type="InterPro" id="IPR001845">
    <property type="entry name" value="HTH_ArsR_DNA-bd_dom"/>
</dbReference>
<dbReference type="SMART" id="SM00418">
    <property type="entry name" value="HTH_ARSR"/>
    <property type="match status" value="1"/>
</dbReference>
<keyword evidence="3" id="KW-0804">Transcription</keyword>
<dbReference type="OrthoDB" id="8565358at2"/>
<comment type="caution">
    <text evidence="5">The sequence shown here is derived from an EMBL/GenBank/DDBJ whole genome shotgun (WGS) entry which is preliminary data.</text>
</comment>
<dbReference type="PROSITE" id="PS50987">
    <property type="entry name" value="HTH_ARSR_2"/>
    <property type="match status" value="1"/>
</dbReference>
<feature type="domain" description="HTH arsR-type" evidence="4">
    <location>
        <begin position="6"/>
        <end position="100"/>
    </location>
</feature>
<dbReference type="PANTHER" id="PTHR33154:SF12">
    <property type="entry name" value="TRANSCRIPTIONAL REGULATORY PROTEIN"/>
    <property type="match status" value="1"/>
</dbReference>
<dbReference type="GO" id="GO:0003700">
    <property type="term" value="F:DNA-binding transcription factor activity"/>
    <property type="evidence" value="ECO:0007669"/>
    <property type="project" value="InterPro"/>
</dbReference>
<evidence type="ECO:0000313" key="5">
    <source>
        <dbReference type="EMBL" id="KKB61692.1"/>
    </source>
</evidence>
<dbReference type="Gene3D" id="1.10.10.10">
    <property type="entry name" value="Winged helix-like DNA-binding domain superfamily/Winged helix DNA-binding domain"/>
    <property type="match status" value="1"/>
</dbReference>
<dbReference type="CDD" id="cd00090">
    <property type="entry name" value="HTH_ARSR"/>
    <property type="match status" value="1"/>
</dbReference>
<dbReference type="SUPFAM" id="SSF46785">
    <property type="entry name" value="Winged helix' DNA-binding domain"/>
    <property type="match status" value="1"/>
</dbReference>
<keyword evidence="2" id="KW-0238">DNA-binding</keyword>
<accession>A0A0F5JWQ7</accession>
<organism evidence="5 6">
    <name type="scientific">Robbsia andropogonis</name>
    <dbReference type="NCBI Taxonomy" id="28092"/>
    <lineage>
        <taxon>Bacteria</taxon>
        <taxon>Pseudomonadati</taxon>
        <taxon>Pseudomonadota</taxon>
        <taxon>Betaproteobacteria</taxon>
        <taxon>Burkholderiales</taxon>
        <taxon>Burkholderiaceae</taxon>
        <taxon>Robbsia</taxon>
    </lineage>
</organism>
<dbReference type="InterPro" id="IPR036388">
    <property type="entry name" value="WH-like_DNA-bd_sf"/>
</dbReference>
<proteinExistence type="predicted"/>
<evidence type="ECO:0000256" key="3">
    <source>
        <dbReference type="ARBA" id="ARBA00023163"/>
    </source>
</evidence>
<dbReference type="InterPro" id="IPR036390">
    <property type="entry name" value="WH_DNA-bd_sf"/>
</dbReference>